<comment type="caution">
    <text evidence="1">The sequence shown here is derived from an EMBL/GenBank/DDBJ whole genome shotgun (WGS) entry which is preliminary data.</text>
</comment>
<accession>X0X0T6</accession>
<protein>
    <submittedName>
        <fullName evidence="1">Uncharacterized protein</fullName>
    </submittedName>
</protein>
<dbReference type="AlphaFoldDB" id="X0X0T6"/>
<evidence type="ECO:0000313" key="1">
    <source>
        <dbReference type="EMBL" id="GAG36610.1"/>
    </source>
</evidence>
<organism evidence="1">
    <name type="scientific">marine sediment metagenome</name>
    <dbReference type="NCBI Taxonomy" id="412755"/>
    <lineage>
        <taxon>unclassified sequences</taxon>
        <taxon>metagenomes</taxon>
        <taxon>ecological metagenomes</taxon>
    </lineage>
</organism>
<feature type="non-terminal residue" evidence="1">
    <location>
        <position position="243"/>
    </location>
</feature>
<sequence>GVTALITDLNSSVTNRLMWNRTGTYTFLANSGDSVGIGTDSPDEKLHVVAKDGTVPTITAGENVIIAQRNAVVGDHANIMILAGTAGQSRLLFSDSGDDLRGGLMYNHNGDDLNFRIAGANKFQMTDAGKFGVNKLNPTHFLDVVGVGNNIVSFNSSSNDNRVLFIGTQASTHSSVSDFRFQNQGDIIAIIQAMTGSATDKGKLLFKTAGASLLTAMVIDENQNVGIGTDAPAYKLEIANSAT</sequence>
<gene>
    <name evidence="1" type="ORF">S01H1_72613</name>
</gene>
<feature type="non-terminal residue" evidence="1">
    <location>
        <position position="1"/>
    </location>
</feature>
<dbReference type="EMBL" id="BARS01048449">
    <property type="protein sequence ID" value="GAG36610.1"/>
    <property type="molecule type" value="Genomic_DNA"/>
</dbReference>
<reference evidence="1" key="1">
    <citation type="journal article" date="2014" name="Front. Microbiol.">
        <title>High frequency of phylogenetically diverse reductive dehalogenase-homologous genes in deep subseafloor sedimentary metagenomes.</title>
        <authorList>
            <person name="Kawai M."/>
            <person name="Futagami T."/>
            <person name="Toyoda A."/>
            <person name="Takaki Y."/>
            <person name="Nishi S."/>
            <person name="Hori S."/>
            <person name="Arai W."/>
            <person name="Tsubouchi T."/>
            <person name="Morono Y."/>
            <person name="Uchiyama I."/>
            <person name="Ito T."/>
            <person name="Fujiyama A."/>
            <person name="Inagaki F."/>
            <person name="Takami H."/>
        </authorList>
    </citation>
    <scope>NUCLEOTIDE SEQUENCE</scope>
    <source>
        <strain evidence="1">Expedition CK06-06</strain>
    </source>
</reference>
<name>X0X0T6_9ZZZZ</name>
<proteinExistence type="predicted"/>